<evidence type="ECO:0000256" key="5">
    <source>
        <dbReference type="ARBA" id="ARBA00022605"/>
    </source>
</evidence>
<dbReference type="RefSeq" id="WP_087029821.1">
    <property type="nucleotide sequence ID" value="NZ_FJNE01000001.1"/>
</dbReference>
<dbReference type="SUPFAM" id="SSF51395">
    <property type="entry name" value="FMN-linked oxidoreductases"/>
    <property type="match status" value="1"/>
</dbReference>
<feature type="coiled-coil region" evidence="17">
    <location>
        <begin position="595"/>
        <end position="622"/>
    </location>
</feature>
<dbReference type="PANTHER" id="PTHR11938">
    <property type="entry name" value="FAD NADPH DEHYDROGENASE/OXIDOREDUCTASE"/>
    <property type="match status" value="1"/>
</dbReference>
<dbReference type="STRING" id="140314.SAMN04488076_102196"/>
<feature type="region of interest" description="Disordered" evidence="18">
    <location>
        <begin position="910"/>
        <end position="929"/>
    </location>
</feature>
<evidence type="ECO:0000256" key="2">
    <source>
        <dbReference type="ARBA" id="ARBA00001927"/>
    </source>
</evidence>
<feature type="domain" description="Glutamine amidotransferase type-2" evidence="19">
    <location>
        <begin position="22"/>
        <end position="420"/>
    </location>
</feature>
<dbReference type="FunFam" id="3.20.20.70:FF:000031">
    <property type="entry name" value="Glutamate synthase 1 [NADH]"/>
    <property type="match status" value="1"/>
</dbReference>
<comment type="cofactor">
    <cofactor evidence="1">
        <name>FMN</name>
        <dbReference type="ChEBI" id="CHEBI:58210"/>
    </cofactor>
</comment>
<comment type="pathway">
    <text evidence="16">Amino-acid biosynthesis.</text>
</comment>
<sequence length="1525" mass="168175">MNKTNLPLKQGMYDPAYEHDACGMGFIVDINGNESYQLVADALDLLENMEHRGAHGADEKTGDGAGIMVQIPHAFFSRECDVLGIRLPKKGDYGVGMLFAHKYEDLRQEQMKMVEEIVVAEGQKVLGWREVPIDSSEIGVTAKSAMPRFIQIFVGKGDAGMSELEFERKLFSIRKVAEKKIVPMSERRGGSFYFPSFSSKTIVYKGMLTAEQLRNFYLDLTDLDFTSGLAMVHSRFSTNTFPSWERAHPNRYLIHNGEINTIRGNVNWMRARQGSMQEHLFESKDKFYPVIDESGSDSSQFDNNLEFLYLSGLSLPEAIMMMVPEPWEKNPSMSKSKKDFYAFNNFLMEPWDGPAAMGFSDGDIVGAVLDRNGLRPARYYVTKDGRVILSSEVGVVDVRPEDVSYKGRLEPGKMLLIDTKQKRIIADEEIKEIVAAKQPYGELVDRHLTTLAALPAGNEVVPENAEPLLLQQKAFGYTFEDIQSLIKPMAVSAVDSVGAMGIDSPLAVLSDRAQMLYLYFKQLFAQVTNPPIDGIREEIVTSDTMLIGNCGNLLEPDQEGTHAIYLDSPILTDEQLAKIKALDSEDLKTVTLSLLYRVEEDAQGMEKALERLFREANKAISNGANILLLSDRGVNKEWAAIPALLAVSGLHHHLIREETRTNVGIVLESGEPREVHHFCALVGYGCNAINPYLTFATIRGLAEEDLLEGVDAEKAQANYIYAAVHGMSKVLTKMGISTMRSYHGAQIFEALGISSEVVDKYFTGTPTRIEGIGMAEIAMENKMRHESAYETTAPYSETLEVGGHFQYSALGEEHLYNPSTIYRLQQAVRLGDYDQYKEFSNEINDDKNAYTLRQLLQLKPNAQDAIPIEEVESAASIVKRFKTGAMSYGSISIEAHETLAIAMNRLGGKSNSGEGGEDPRRFQLDENGDSRNSAIKQVASGRFGVTSHYLVNAEEIQIKMAQGAKPGEGGQLPGPKVYPEIAKTRGSIAGVGLISPPPHHDIYSIEDLKELIFDLKNANRDARINVKLVAEAGVGTIAAGVAKAKADTILISGYDGGTGAAARTSIRNTGLPWELGLAEAHQTLVLNQLRDRVRVETDGKLLTGRDVAIACMLGAEEFGFATTPLVAIGCIMMRVCHLNTCPVGIATQDETLRKNFKGKPEYVVNFMMFVAEEMREIMAKLGFRNIDEMVGRSDKLRMKENVKHWKAKTVDLSSVLYQPYAAPNVGRHCTTKQDHELEKTLDMRRLLRMVKPAIDSQKRIVAKSAIHNVDRVVGTIIGSEVSKKYGAEGLPEDTIQLTFVGSAGQSFGAFVPKGMTLTLEGDANDYIGKGLSGGKIIVRIPNEATFSPEENIIVGNVGFYGATSGKAYINGIAGERFCVRNSGVDTVVEGIGDHGCEYMTGGTVLIIGKTGRNFAAGMSGGVAYILDFDEVNLNKEMVSATKDLNEAETDTIKRMLQEHMIYTGSPKAQRILANWDEMQGQFTKIISNDYKFILDNIEKANGLGLTGDEAMRYAFDERYKPVATH</sequence>
<keyword evidence="8" id="KW-0479">Metal-binding</keyword>
<evidence type="ECO:0000256" key="8">
    <source>
        <dbReference type="ARBA" id="ARBA00022723"/>
    </source>
</evidence>
<comment type="cofactor">
    <cofactor evidence="3">
        <name>FAD</name>
        <dbReference type="ChEBI" id="CHEBI:57692"/>
    </cofactor>
</comment>
<reference evidence="20 21" key="1">
    <citation type="submission" date="2016-02" db="EMBL/GenBank/DDBJ databases">
        <authorList>
            <person name="Wen L."/>
            <person name="He K."/>
            <person name="Yang H."/>
        </authorList>
    </citation>
    <scope>NUCLEOTIDE SEQUENCE [LARGE SCALE GENOMIC DNA]</scope>
    <source>
        <strain evidence="20">Trichococcus palustris</strain>
    </source>
</reference>
<dbReference type="InterPro" id="IPR017932">
    <property type="entry name" value="GATase_2_dom"/>
</dbReference>
<name>A0A143Y6F6_9LACT</name>
<keyword evidence="15" id="KW-0003">3Fe-4S</keyword>
<keyword evidence="17" id="KW-0175">Coiled coil</keyword>
<evidence type="ECO:0000256" key="1">
    <source>
        <dbReference type="ARBA" id="ARBA00001917"/>
    </source>
</evidence>
<dbReference type="PROSITE" id="PS51278">
    <property type="entry name" value="GATASE_TYPE_2"/>
    <property type="match status" value="1"/>
</dbReference>
<keyword evidence="5" id="KW-0028">Amino-acid biosynthesis</keyword>
<keyword evidence="9" id="KW-0274">FAD</keyword>
<evidence type="ECO:0000256" key="18">
    <source>
        <dbReference type="SAM" id="MobiDB-lite"/>
    </source>
</evidence>
<dbReference type="Pfam" id="PF00310">
    <property type="entry name" value="GATase_2"/>
    <property type="match status" value="1"/>
</dbReference>
<evidence type="ECO:0000256" key="13">
    <source>
        <dbReference type="ARBA" id="ARBA00023014"/>
    </source>
</evidence>
<dbReference type="GO" id="GO:0051538">
    <property type="term" value="F:3 iron, 4 sulfur cluster binding"/>
    <property type="evidence" value="ECO:0007669"/>
    <property type="project" value="UniProtKB-KW"/>
</dbReference>
<keyword evidence="12" id="KW-0408">Iron</keyword>
<evidence type="ECO:0000256" key="6">
    <source>
        <dbReference type="ARBA" id="ARBA00022630"/>
    </source>
</evidence>
<dbReference type="CDD" id="cd00713">
    <property type="entry name" value="GltS"/>
    <property type="match status" value="1"/>
</dbReference>
<dbReference type="Pfam" id="PF01645">
    <property type="entry name" value="Glu_synthase"/>
    <property type="match status" value="1"/>
</dbReference>
<evidence type="ECO:0000256" key="9">
    <source>
        <dbReference type="ARBA" id="ARBA00022827"/>
    </source>
</evidence>
<dbReference type="FunFam" id="2.160.20.60:FF:000001">
    <property type="entry name" value="Glutamate synthase, large subunit"/>
    <property type="match status" value="1"/>
</dbReference>
<dbReference type="EMBL" id="FJNE01000001">
    <property type="protein sequence ID" value="CZQ80588.1"/>
    <property type="molecule type" value="Genomic_DNA"/>
</dbReference>
<dbReference type="NCBIfam" id="NF008730">
    <property type="entry name" value="PRK11750.1"/>
    <property type="match status" value="1"/>
</dbReference>
<dbReference type="GO" id="GO:0019676">
    <property type="term" value="P:ammonia assimilation cycle"/>
    <property type="evidence" value="ECO:0007669"/>
    <property type="project" value="TreeGrafter"/>
</dbReference>
<evidence type="ECO:0000256" key="12">
    <source>
        <dbReference type="ARBA" id="ARBA00023004"/>
    </source>
</evidence>
<dbReference type="CDD" id="cd00982">
    <property type="entry name" value="gltB_C"/>
    <property type="match status" value="1"/>
</dbReference>
<dbReference type="Gene3D" id="3.60.20.10">
    <property type="entry name" value="Glutamine Phosphoribosylpyrophosphate, subunit 1, domain 1"/>
    <property type="match status" value="1"/>
</dbReference>
<evidence type="ECO:0000256" key="17">
    <source>
        <dbReference type="SAM" id="Coils"/>
    </source>
</evidence>
<comment type="similarity">
    <text evidence="4">Belongs to the glutamate synthase family.</text>
</comment>
<dbReference type="CDD" id="cd02808">
    <property type="entry name" value="GltS_FMN"/>
    <property type="match status" value="1"/>
</dbReference>
<evidence type="ECO:0000313" key="20">
    <source>
        <dbReference type="EMBL" id="CZQ80588.1"/>
    </source>
</evidence>
<evidence type="ECO:0000259" key="19">
    <source>
        <dbReference type="PROSITE" id="PS51278"/>
    </source>
</evidence>
<evidence type="ECO:0000256" key="11">
    <source>
        <dbReference type="ARBA" id="ARBA00023002"/>
    </source>
</evidence>
<dbReference type="Gene3D" id="3.20.20.70">
    <property type="entry name" value="Aldolase class I"/>
    <property type="match status" value="2"/>
</dbReference>
<dbReference type="SUPFAM" id="SSF56235">
    <property type="entry name" value="N-terminal nucleophile aminohydrolases (Ntn hydrolases)"/>
    <property type="match status" value="1"/>
</dbReference>
<dbReference type="SUPFAM" id="SSF69336">
    <property type="entry name" value="Alpha subunit of glutamate synthase, C-terminal domain"/>
    <property type="match status" value="1"/>
</dbReference>
<dbReference type="FunFam" id="3.60.20.10:FF:000001">
    <property type="entry name" value="Glutamate synthase, large subunit"/>
    <property type="match status" value="1"/>
</dbReference>
<keyword evidence="11" id="KW-0560">Oxidoreductase</keyword>
<keyword evidence="21" id="KW-1185">Reference proteome</keyword>
<evidence type="ECO:0000313" key="21">
    <source>
        <dbReference type="Proteomes" id="UP000242754"/>
    </source>
</evidence>
<dbReference type="InterPro" id="IPR006982">
    <property type="entry name" value="Glu_synth_centr_N"/>
</dbReference>
<dbReference type="InterPro" id="IPR029055">
    <property type="entry name" value="Ntn_hydrolases_N"/>
</dbReference>
<evidence type="ECO:0000256" key="7">
    <source>
        <dbReference type="ARBA" id="ARBA00022643"/>
    </source>
</evidence>
<dbReference type="Pfam" id="PF04898">
    <property type="entry name" value="Glu_syn_central"/>
    <property type="match status" value="1"/>
</dbReference>
<evidence type="ECO:0000256" key="4">
    <source>
        <dbReference type="ARBA" id="ARBA00009716"/>
    </source>
</evidence>
<dbReference type="FunFam" id="3.20.20.70:FF:000061">
    <property type="entry name" value="Glutamate synthase large subunit"/>
    <property type="match status" value="1"/>
</dbReference>
<dbReference type="InterPro" id="IPR013785">
    <property type="entry name" value="Aldolase_TIM"/>
</dbReference>
<dbReference type="OrthoDB" id="9758182at2"/>
<dbReference type="Gene3D" id="2.160.20.60">
    <property type="entry name" value="Glutamate synthase, alpha subunit, C-terminal domain"/>
    <property type="match status" value="1"/>
</dbReference>
<proteinExistence type="inferred from homology"/>
<dbReference type="GO" id="GO:0046872">
    <property type="term" value="F:metal ion binding"/>
    <property type="evidence" value="ECO:0007669"/>
    <property type="project" value="UniProtKB-KW"/>
</dbReference>
<dbReference type="InterPro" id="IPR036485">
    <property type="entry name" value="Glu_synth_asu_C_sf"/>
</dbReference>
<dbReference type="Pfam" id="PF01493">
    <property type="entry name" value="GXGXG"/>
    <property type="match status" value="1"/>
</dbReference>
<keyword evidence="6" id="KW-0285">Flavoprotein</keyword>
<dbReference type="GO" id="GO:0006537">
    <property type="term" value="P:glutamate biosynthetic process"/>
    <property type="evidence" value="ECO:0007669"/>
    <property type="project" value="UniProtKB-KW"/>
</dbReference>
<dbReference type="Proteomes" id="UP000242754">
    <property type="component" value="Unassembled WGS sequence"/>
</dbReference>
<evidence type="ECO:0000256" key="10">
    <source>
        <dbReference type="ARBA" id="ARBA00022962"/>
    </source>
</evidence>
<comment type="cofactor">
    <cofactor evidence="2">
        <name>[3Fe-4S] cluster</name>
        <dbReference type="ChEBI" id="CHEBI:21137"/>
    </cofactor>
</comment>
<dbReference type="PANTHER" id="PTHR11938:SF133">
    <property type="entry name" value="GLUTAMATE SYNTHASE (NADH)"/>
    <property type="match status" value="1"/>
</dbReference>
<gene>
    <name evidence="20" type="ORF">Tpal_96</name>
</gene>
<keyword evidence="14" id="KW-0314">Glutamate biosynthesis</keyword>
<keyword evidence="10" id="KW-0315">Glutamine amidotransferase</keyword>
<dbReference type="InterPro" id="IPR050711">
    <property type="entry name" value="ET-N_metabolism_enzyme"/>
</dbReference>
<protein>
    <submittedName>
        <fullName evidence="20">Gxgxg motif</fullName>
    </submittedName>
</protein>
<evidence type="ECO:0000256" key="15">
    <source>
        <dbReference type="ARBA" id="ARBA00023291"/>
    </source>
</evidence>
<dbReference type="GO" id="GO:0015930">
    <property type="term" value="F:glutamate synthase activity"/>
    <property type="evidence" value="ECO:0007669"/>
    <property type="project" value="InterPro"/>
</dbReference>
<keyword evidence="13" id="KW-0411">Iron-sulfur</keyword>
<organism evidence="20 21">
    <name type="scientific">Trichococcus palustris</name>
    <dbReference type="NCBI Taxonomy" id="140314"/>
    <lineage>
        <taxon>Bacteria</taxon>
        <taxon>Bacillati</taxon>
        <taxon>Bacillota</taxon>
        <taxon>Bacilli</taxon>
        <taxon>Lactobacillales</taxon>
        <taxon>Carnobacteriaceae</taxon>
        <taxon>Trichococcus</taxon>
    </lineage>
</organism>
<evidence type="ECO:0000256" key="16">
    <source>
        <dbReference type="ARBA" id="ARBA00029440"/>
    </source>
</evidence>
<keyword evidence="7" id="KW-0288">FMN</keyword>
<dbReference type="InterPro" id="IPR002932">
    <property type="entry name" value="Glu_synthdom"/>
</dbReference>
<accession>A0A143Y6F6</accession>
<evidence type="ECO:0000256" key="14">
    <source>
        <dbReference type="ARBA" id="ARBA00023164"/>
    </source>
</evidence>
<evidence type="ECO:0000256" key="3">
    <source>
        <dbReference type="ARBA" id="ARBA00001974"/>
    </source>
</evidence>
<dbReference type="InterPro" id="IPR002489">
    <property type="entry name" value="Glu_synth_asu_C"/>
</dbReference>